<organism evidence="2 3">
    <name type="scientific">Oldenlandia corymbosa var. corymbosa</name>
    <dbReference type="NCBI Taxonomy" id="529605"/>
    <lineage>
        <taxon>Eukaryota</taxon>
        <taxon>Viridiplantae</taxon>
        <taxon>Streptophyta</taxon>
        <taxon>Embryophyta</taxon>
        <taxon>Tracheophyta</taxon>
        <taxon>Spermatophyta</taxon>
        <taxon>Magnoliopsida</taxon>
        <taxon>eudicotyledons</taxon>
        <taxon>Gunneridae</taxon>
        <taxon>Pentapetalae</taxon>
        <taxon>asterids</taxon>
        <taxon>lamiids</taxon>
        <taxon>Gentianales</taxon>
        <taxon>Rubiaceae</taxon>
        <taxon>Rubioideae</taxon>
        <taxon>Spermacoceae</taxon>
        <taxon>Hedyotis-Oldenlandia complex</taxon>
        <taxon>Oldenlandia</taxon>
    </lineage>
</organism>
<proteinExistence type="predicted"/>
<protein>
    <submittedName>
        <fullName evidence="2">OLC1v1008947C1</fullName>
    </submittedName>
</protein>
<gene>
    <name evidence="2" type="ORF">OLC1_LOCUS17122</name>
</gene>
<reference evidence="2" key="1">
    <citation type="submission" date="2023-03" db="EMBL/GenBank/DDBJ databases">
        <authorList>
            <person name="Julca I."/>
        </authorList>
    </citation>
    <scope>NUCLEOTIDE SEQUENCE</scope>
</reference>
<keyword evidence="3" id="KW-1185">Reference proteome</keyword>
<sequence length="95" mass="10337">MTIQHMGRPARKEVIRRQGEELDMLVQKIEGSSSRTEDDGNRVTPPATGMGSLSTAPAKLSEGCASGRLRDKLEPRVAEVNAKRQTHLVGEIVKA</sequence>
<evidence type="ECO:0000256" key="1">
    <source>
        <dbReference type="SAM" id="MobiDB-lite"/>
    </source>
</evidence>
<evidence type="ECO:0000313" key="3">
    <source>
        <dbReference type="Proteomes" id="UP001161247"/>
    </source>
</evidence>
<feature type="region of interest" description="Disordered" evidence="1">
    <location>
        <begin position="29"/>
        <end position="58"/>
    </location>
</feature>
<dbReference type="Proteomes" id="UP001161247">
    <property type="component" value="Chromosome 6"/>
</dbReference>
<dbReference type="EMBL" id="OX459123">
    <property type="protein sequence ID" value="CAI9109176.1"/>
    <property type="molecule type" value="Genomic_DNA"/>
</dbReference>
<evidence type="ECO:0000313" key="2">
    <source>
        <dbReference type="EMBL" id="CAI9109176.1"/>
    </source>
</evidence>
<dbReference type="AlphaFoldDB" id="A0AAV1DMX0"/>
<name>A0AAV1DMX0_OLDCO</name>
<accession>A0AAV1DMX0</accession>